<protein>
    <submittedName>
        <fullName evidence="2">Uncharacterized protein</fullName>
    </submittedName>
</protein>
<feature type="transmembrane region" description="Helical" evidence="1">
    <location>
        <begin position="15"/>
        <end position="33"/>
    </location>
</feature>
<dbReference type="Proteomes" id="UP000633205">
    <property type="component" value="Unassembled WGS sequence"/>
</dbReference>
<keyword evidence="1" id="KW-1133">Transmembrane helix</keyword>
<keyword evidence="3" id="KW-1185">Reference proteome</keyword>
<proteinExistence type="predicted"/>
<keyword evidence="1" id="KW-0472">Membrane</keyword>
<comment type="caution">
    <text evidence="2">The sequence shown here is derived from an EMBL/GenBank/DDBJ whole genome shotgun (WGS) entry which is preliminary data.</text>
</comment>
<feature type="transmembrane region" description="Helical" evidence="1">
    <location>
        <begin position="39"/>
        <end position="57"/>
    </location>
</feature>
<dbReference type="AlphaFoldDB" id="A0A916Y809"/>
<dbReference type="EMBL" id="BMHO01000001">
    <property type="protein sequence ID" value="GGD33727.1"/>
    <property type="molecule type" value="Genomic_DNA"/>
</dbReference>
<reference evidence="2" key="2">
    <citation type="submission" date="2020-09" db="EMBL/GenBank/DDBJ databases">
        <authorList>
            <person name="Sun Q."/>
            <person name="Zhou Y."/>
        </authorList>
    </citation>
    <scope>NUCLEOTIDE SEQUENCE</scope>
    <source>
        <strain evidence="2">CGMCC 1.15152</strain>
    </source>
</reference>
<name>A0A916Y809_9MICO</name>
<accession>A0A916Y809</accession>
<dbReference type="Pfam" id="PF20619">
    <property type="entry name" value="DUF6804"/>
    <property type="match status" value="1"/>
</dbReference>
<evidence type="ECO:0000313" key="3">
    <source>
        <dbReference type="Proteomes" id="UP000633205"/>
    </source>
</evidence>
<gene>
    <name evidence="2" type="ORF">GCM10010915_12640</name>
</gene>
<feature type="transmembrane region" description="Helical" evidence="1">
    <location>
        <begin position="89"/>
        <end position="108"/>
    </location>
</feature>
<sequence length="111" mass="12039">MSERNQSAAAYQRNALAPSILAAAALFLAPVFIDAGWTTILLFVVAILSLITAWFAVQAKQWWWIPIFVAIAVVWNPVFPFAFSGPLWTAAQPVAAIVFLVAGAMIKVPQP</sequence>
<reference evidence="2" key="1">
    <citation type="journal article" date="2014" name="Int. J. Syst. Evol. Microbiol.">
        <title>Complete genome sequence of Corynebacterium casei LMG S-19264T (=DSM 44701T), isolated from a smear-ripened cheese.</title>
        <authorList>
            <consortium name="US DOE Joint Genome Institute (JGI-PGF)"/>
            <person name="Walter F."/>
            <person name="Albersmeier A."/>
            <person name="Kalinowski J."/>
            <person name="Ruckert C."/>
        </authorList>
    </citation>
    <scope>NUCLEOTIDE SEQUENCE</scope>
    <source>
        <strain evidence="2">CGMCC 1.15152</strain>
    </source>
</reference>
<organism evidence="2 3">
    <name type="scientific">Microbacterium faecale</name>
    <dbReference type="NCBI Taxonomy" id="1804630"/>
    <lineage>
        <taxon>Bacteria</taxon>
        <taxon>Bacillati</taxon>
        <taxon>Actinomycetota</taxon>
        <taxon>Actinomycetes</taxon>
        <taxon>Micrococcales</taxon>
        <taxon>Microbacteriaceae</taxon>
        <taxon>Microbacterium</taxon>
    </lineage>
</organism>
<dbReference type="RefSeq" id="WP_188711429.1">
    <property type="nucleotide sequence ID" value="NZ_BMHO01000001.1"/>
</dbReference>
<evidence type="ECO:0000313" key="2">
    <source>
        <dbReference type="EMBL" id="GGD33727.1"/>
    </source>
</evidence>
<keyword evidence="1" id="KW-0812">Transmembrane</keyword>
<evidence type="ECO:0000256" key="1">
    <source>
        <dbReference type="SAM" id="Phobius"/>
    </source>
</evidence>
<dbReference type="InterPro" id="IPR046548">
    <property type="entry name" value="DUF6804"/>
</dbReference>
<feature type="transmembrane region" description="Helical" evidence="1">
    <location>
        <begin position="64"/>
        <end position="83"/>
    </location>
</feature>